<dbReference type="EMBL" id="UOFJ01000677">
    <property type="protein sequence ID" value="VAW72654.1"/>
    <property type="molecule type" value="Genomic_DNA"/>
</dbReference>
<evidence type="ECO:0000313" key="1">
    <source>
        <dbReference type="EMBL" id="VAW72654.1"/>
    </source>
</evidence>
<organism evidence="1">
    <name type="scientific">hydrothermal vent metagenome</name>
    <dbReference type="NCBI Taxonomy" id="652676"/>
    <lineage>
        <taxon>unclassified sequences</taxon>
        <taxon>metagenomes</taxon>
        <taxon>ecological metagenomes</taxon>
    </lineage>
</organism>
<accession>A0A3B0YUU0</accession>
<sequence>MTFNSGGSASLDTTLRAYVYARDKGLSTFTDINIGPGIPMNLGRTTCSFLIAAAPASLHYTCMAFDYANFRDIRVKNGAGNEPLYNFTASVIRLYFSFWPVRQ</sequence>
<proteinExistence type="predicted"/>
<gene>
    <name evidence="1" type="ORF">MNBD_GAMMA10-1438</name>
</gene>
<dbReference type="AlphaFoldDB" id="A0A3B0YUU0"/>
<protein>
    <submittedName>
        <fullName evidence="1">Uncharacterized protein</fullName>
    </submittedName>
</protein>
<name>A0A3B0YUU0_9ZZZZ</name>
<reference evidence="1" key="1">
    <citation type="submission" date="2018-06" db="EMBL/GenBank/DDBJ databases">
        <authorList>
            <person name="Zhirakovskaya E."/>
        </authorList>
    </citation>
    <scope>NUCLEOTIDE SEQUENCE</scope>
</reference>